<gene>
    <name evidence="7" type="ORF">ACFFK0_13045</name>
</gene>
<comment type="cofactor">
    <cofactor evidence="1">
        <name>Zn(2+)</name>
        <dbReference type="ChEBI" id="CHEBI:29105"/>
    </cofactor>
</comment>
<dbReference type="InterPro" id="IPR014436">
    <property type="entry name" value="Extradiol_dOase_DODA"/>
</dbReference>
<reference evidence="7 8" key="1">
    <citation type="submission" date="2024-09" db="EMBL/GenBank/DDBJ databases">
        <authorList>
            <person name="Sun Q."/>
            <person name="Mori K."/>
        </authorList>
    </citation>
    <scope>NUCLEOTIDE SEQUENCE [LARGE SCALE GENOMIC DNA]</scope>
    <source>
        <strain evidence="7 8">CCM 7759</strain>
    </source>
</reference>
<accession>A0ABV6DL56</accession>
<comment type="caution">
    <text evidence="7">The sequence shown here is derived from an EMBL/GenBank/DDBJ whole genome shotgun (WGS) entry which is preliminary data.</text>
</comment>
<feature type="domain" description="Extradiol ring-cleavage dioxygenase class III enzyme subunit B" evidence="6">
    <location>
        <begin position="22"/>
        <end position="248"/>
    </location>
</feature>
<dbReference type="Proteomes" id="UP001589776">
    <property type="component" value="Unassembled WGS sequence"/>
</dbReference>
<keyword evidence="3" id="KW-0479">Metal-binding</keyword>
<dbReference type="PANTHER" id="PTHR30096">
    <property type="entry name" value="4,5-DOPA DIOXYGENASE EXTRADIOL-LIKE PROTEIN"/>
    <property type="match status" value="1"/>
</dbReference>
<dbReference type="Pfam" id="PF02900">
    <property type="entry name" value="LigB"/>
    <property type="match status" value="1"/>
</dbReference>
<organism evidence="7 8">
    <name type="scientific">Paenibacillus chartarius</name>
    <dbReference type="NCBI Taxonomy" id="747481"/>
    <lineage>
        <taxon>Bacteria</taxon>
        <taxon>Bacillati</taxon>
        <taxon>Bacillota</taxon>
        <taxon>Bacilli</taxon>
        <taxon>Bacillales</taxon>
        <taxon>Paenibacillaceae</taxon>
        <taxon>Paenibacillus</taxon>
    </lineage>
</organism>
<dbReference type="PIRSF" id="PIRSF006157">
    <property type="entry name" value="Doxgns_DODA"/>
    <property type="match status" value="1"/>
</dbReference>
<dbReference type="GO" id="GO:0051213">
    <property type="term" value="F:dioxygenase activity"/>
    <property type="evidence" value="ECO:0007669"/>
    <property type="project" value="UniProtKB-KW"/>
</dbReference>
<evidence type="ECO:0000313" key="7">
    <source>
        <dbReference type="EMBL" id="MFC0213369.1"/>
    </source>
</evidence>
<dbReference type="RefSeq" id="WP_377470665.1">
    <property type="nucleotide sequence ID" value="NZ_JBHLWN010000049.1"/>
</dbReference>
<evidence type="ECO:0000256" key="4">
    <source>
        <dbReference type="ARBA" id="ARBA00022833"/>
    </source>
</evidence>
<evidence type="ECO:0000256" key="5">
    <source>
        <dbReference type="ARBA" id="ARBA00023002"/>
    </source>
</evidence>
<comment type="similarity">
    <text evidence="2">Belongs to the DODA-type extradiol aromatic ring-opening dioxygenase family.</text>
</comment>
<evidence type="ECO:0000256" key="1">
    <source>
        <dbReference type="ARBA" id="ARBA00001947"/>
    </source>
</evidence>
<keyword evidence="7" id="KW-0223">Dioxygenase</keyword>
<dbReference type="EC" id="1.13.-.-" evidence="7"/>
<dbReference type="Gene3D" id="3.40.830.10">
    <property type="entry name" value="LigB-like"/>
    <property type="match status" value="1"/>
</dbReference>
<evidence type="ECO:0000313" key="8">
    <source>
        <dbReference type="Proteomes" id="UP001589776"/>
    </source>
</evidence>
<evidence type="ECO:0000256" key="2">
    <source>
        <dbReference type="ARBA" id="ARBA00007581"/>
    </source>
</evidence>
<name>A0ABV6DL56_9BACL</name>
<dbReference type="SUPFAM" id="SSF53213">
    <property type="entry name" value="LigB-like"/>
    <property type="match status" value="1"/>
</dbReference>
<sequence>MKMPTLFVAHGAPTLALEQTGYTHMLKGLVGTLPARPRAIVMFSAHWESAVQKIGSAARYETIHDFYGFPDELYRLRYPAPGDLALSMSVRELLEGEGIACEADDSRGLDHGAWAPLMLMVPEADIPVVAMSVHPGLAAEEQYRIGRALAPLRKEGVLIAGSGGIVHNLRRLDWNAGPGAAADWAARFDEWIGEQLETWHTEALFDYERRAPHARDAVPTPEHFVPLLLAMGAADEERTAKLLHREYQFGSLSLSCWRFGDE</sequence>
<evidence type="ECO:0000259" key="6">
    <source>
        <dbReference type="Pfam" id="PF02900"/>
    </source>
</evidence>
<proteinExistence type="inferred from homology"/>
<keyword evidence="8" id="KW-1185">Reference proteome</keyword>
<dbReference type="CDD" id="cd07363">
    <property type="entry name" value="45_DOPA_Dioxygenase"/>
    <property type="match status" value="1"/>
</dbReference>
<keyword evidence="5 7" id="KW-0560">Oxidoreductase</keyword>
<dbReference type="EMBL" id="JBHLWN010000049">
    <property type="protein sequence ID" value="MFC0213369.1"/>
    <property type="molecule type" value="Genomic_DNA"/>
</dbReference>
<dbReference type="InterPro" id="IPR004183">
    <property type="entry name" value="Xdiol_dOase_suB"/>
</dbReference>
<keyword evidence="4" id="KW-0862">Zinc</keyword>
<dbReference type="PANTHER" id="PTHR30096:SF0">
    <property type="entry name" value="4,5-DOPA DIOXYGENASE EXTRADIOL-LIKE PROTEIN"/>
    <property type="match status" value="1"/>
</dbReference>
<protein>
    <submittedName>
        <fullName evidence="7">DODA-type extradiol aromatic ring-opening family dioxygenase</fullName>
        <ecNumber evidence="7">1.13.-.-</ecNumber>
    </submittedName>
</protein>
<evidence type="ECO:0000256" key="3">
    <source>
        <dbReference type="ARBA" id="ARBA00022723"/>
    </source>
</evidence>